<dbReference type="PIRSF" id="PIRSF002889">
    <property type="entry name" value="Rod_FlgB"/>
    <property type="match status" value="1"/>
</dbReference>
<comment type="function">
    <text evidence="5 6">Structural component of flagellum, the bacterial motility apparatus. Part of the rod structure of flagellar basal body.</text>
</comment>
<keyword evidence="4 6" id="KW-0975">Bacterial flagellum</keyword>
<dbReference type="KEGG" id="pbk:Back11_22250"/>
<dbReference type="InterPro" id="IPR001444">
    <property type="entry name" value="Flag_bb_rod_N"/>
</dbReference>
<dbReference type="GO" id="GO:0030694">
    <property type="term" value="C:bacterial-type flagellum basal body, rod"/>
    <property type="evidence" value="ECO:0007669"/>
    <property type="project" value="InterPro"/>
</dbReference>
<sequence length="151" mass="16827">MNITNNQHRKWCSSVNLLNGSGFSRLESAISAAEMRQRVIANNVANDDTPKFKRSEVLFEELLEQSMGNGQQTLAGIRTNARHIAIGPSSASIPDAKVVTDETSVMNNNENNVDIDREMSLAAKNQLSYNYYIQQVNHDIKMMRVAIEGRG</sequence>
<dbReference type="GO" id="GO:0071973">
    <property type="term" value="P:bacterial-type flagellum-dependent cell motility"/>
    <property type="evidence" value="ECO:0007669"/>
    <property type="project" value="InterPro"/>
</dbReference>
<dbReference type="PROSITE" id="PS00588">
    <property type="entry name" value="FLAGELLA_BB_ROD"/>
    <property type="match status" value="1"/>
</dbReference>
<comment type="similarity">
    <text evidence="2 6">Belongs to the flagella basal body rod proteins family.</text>
</comment>
<keyword evidence="8" id="KW-0282">Flagellum</keyword>
<comment type="subcellular location">
    <subcellularLocation>
        <location evidence="1 6">Bacterial flagellum basal body</location>
    </subcellularLocation>
</comment>
<dbReference type="InterPro" id="IPR006300">
    <property type="entry name" value="FlgB"/>
</dbReference>
<proteinExistence type="inferred from homology"/>
<protein>
    <recommendedName>
        <fullName evidence="3 6">Flagellar basal body rod protein FlgB</fullName>
    </recommendedName>
</protein>
<evidence type="ECO:0000256" key="1">
    <source>
        <dbReference type="ARBA" id="ARBA00004117"/>
    </source>
</evidence>
<dbReference type="Pfam" id="PF00460">
    <property type="entry name" value="Flg_bb_rod"/>
    <property type="match status" value="1"/>
</dbReference>
<dbReference type="AlphaFoldDB" id="A0A3G9IPU9"/>
<keyword evidence="9" id="KW-1185">Reference proteome</keyword>
<dbReference type="EMBL" id="AP019308">
    <property type="protein sequence ID" value="BBH20880.1"/>
    <property type="molecule type" value="Genomic_DNA"/>
</dbReference>
<keyword evidence="8" id="KW-0966">Cell projection</keyword>
<evidence type="ECO:0000313" key="9">
    <source>
        <dbReference type="Proteomes" id="UP000275368"/>
    </source>
</evidence>
<keyword evidence="8" id="KW-0969">Cilium</keyword>
<evidence type="ECO:0000259" key="7">
    <source>
        <dbReference type="Pfam" id="PF00460"/>
    </source>
</evidence>
<reference evidence="8 9" key="1">
    <citation type="submission" date="2018-11" db="EMBL/GenBank/DDBJ databases">
        <title>Complete genome sequence of Paenibacillus baekrokdamisoli strain KCTC 33723.</title>
        <authorList>
            <person name="Kang S.W."/>
            <person name="Lee K.C."/>
            <person name="Kim K.K."/>
            <person name="Kim J.S."/>
            <person name="Kim D.S."/>
            <person name="Ko S.H."/>
            <person name="Yang S.H."/>
            <person name="Lee J.S."/>
        </authorList>
    </citation>
    <scope>NUCLEOTIDE SEQUENCE [LARGE SCALE GENOMIC DNA]</scope>
    <source>
        <strain evidence="8 9">KCTC 33723</strain>
    </source>
</reference>
<comment type="subunit">
    <text evidence="6">The basal body constitutes a major portion of the flagellar organelle and consists of a number of rings mounted on a central rod.</text>
</comment>
<evidence type="ECO:0000256" key="6">
    <source>
        <dbReference type="PIRNR" id="PIRNR002889"/>
    </source>
</evidence>
<organism evidence="8 9">
    <name type="scientific">Paenibacillus baekrokdamisoli</name>
    <dbReference type="NCBI Taxonomy" id="1712516"/>
    <lineage>
        <taxon>Bacteria</taxon>
        <taxon>Bacillati</taxon>
        <taxon>Bacillota</taxon>
        <taxon>Bacilli</taxon>
        <taxon>Bacillales</taxon>
        <taxon>Paenibacillaceae</taxon>
        <taxon>Paenibacillus</taxon>
    </lineage>
</organism>
<evidence type="ECO:0000256" key="5">
    <source>
        <dbReference type="ARBA" id="ARBA00024934"/>
    </source>
</evidence>
<evidence type="ECO:0000256" key="3">
    <source>
        <dbReference type="ARBA" id="ARBA00014376"/>
    </source>
</evidence>
<dbReference type="NCBIfam" id="TIGR01396">
    <property type="entry name" value="FlgB"/>
    <property type="match status" value="1"/>
</dbReference>
<feature type="domain" description="Flagellar basal body rod protein N-terminal" evidence="7">
    <location>
        <begin position="27"/>
        <end position="53"/>
    </location>
</feature>
<gene>
    <name evidence="8" type="ORF">Back11_22250</name>
</gene>
<dbReference type="InterPro" id="IPR019776">
    <property type="entry name" value="Flagellar_basal_body_rod_CS"/>
</dbReference>
<accession>A0A3G9IPU9</accession>
<dbReference type="Proteomes" id="UP000275368">
    <property type="component" value="Chromosome"/>
</dbReference>
<name>A0A3G9IPU9_9BACL</name>
<evidence type="ECO:0000313" key="8">
    <source>
        <dbReference type="EMBL" id="BBH20880.1"/>
    </source>
</evidence>
<evidence type="ECO:0000256" key="2">
    <source>
        <dbReference type="ARBA" id="ARBA00009677"/>
    </source>
</evidence>
<evidence type="ECO:0000256" key="4">
    <source>
        <dbReference type="ARBA" id="ARBA00023143"/>
    </source>
</evidence>